<dbReference type="CDD" id="cd17536">
    <property type="entry name" value="REC_YesN-like"/>
    <property type="match status" value="1"/>
</dbReference>
<keyword evidence="3" id="KW-0238">DNA-binding</keyword>
<keyword evidence="4" id="KW-0804">Transcription</keyword>
<dbReference type="InterPro" id="IPR011006">
    <property type="entry name" value="CheY-like_superfamily"/>
</dbReference>
<feature type="domain" description="Response regulatory" evidence="8">
    <location>
        <begin position="5"/>
        <end position="121"/>
    </location>
</feature>
<dbReference type="Gene3D" id="1.10.10.60">
    <property type="entry name" value="Homeodomain-like"/>
    <property type="match status" value="2"/>
</dbReference>
<dbReference type="InterPro" id="IPR009057">
    <property type="entry name" value="Homeodomain-like_sf"/>
</dbReference>
<evidence type="ECO:0000256" key="6">
    <source>
        <dbReference type="PROSITE-ProRule" id="PRU00169"/>
    </source>
</evidence>
<dbReference type="Pfam" id="PF12833">
    <property type="entry name" value="HTH_18"/>
    <property type="match status" value="1"/>
</dbReference>
<dbReference type="SMART" id="SM00448">
    <property type="entry name" value="REC"/>
    <property type="match status" value="1"/>
</dbReference>
<evidence type="ECO:0000256" key="1">
    <source>
        <dbReference type="ARBA" id="ARBA00018672"/>
    </source>
</evidence>
<keyword evidence="6" id="KW-0597">Phosphoprotein</keyword>
<dbReference type="InterPro" id="IPR020449">
    <property type="entry name" value="Tscrpt_reg_AraC-type_HTH"/>
</dbReference>
<dbReference type="GO" id="GO:0043565">
    <property type="term" value="F:sequence-specific DNA binding"/>
    <property type="evidence" value="ECO:0007669"/>
    <property type="project" value="InterPro"/>
</dbReference>
<dbReference type="InterPro" id="IPR001789">
    <property type="entry name" value="Sig_transdc_resp-reg_receiver"/>
</dbReference>
<dbReference type="SMART" id="SM00342">
    <property type="entry name" value="HTH_ARAC"/>
    <property type="match status" value="1"/>
</dbReference>
<dbReference type="PROSITE" id="PS01124">
    <property type="entry name" value="HTH_ARAC_FAMILY_2"/>
    <property type="match status" value="1"/>
</dbReference>
<evidence type="ECO:0000259" key="8">
    <source>
        <dbReference type="PROSITE" id="PS50110"/>
    </source>
</evidence>
<dbReference type="InterPro" id="IPR018060">
    <property type="entry name" value="HTH_AraC"/>
</dbReference>
<dbReference type="GO" id="GO:0000160">
    <property type="term" value="P:phosphorelay signal transduction system"/>
    <property type="evidence" value="ECO:0007669"/>
    <property type="project" value="InterPro"/>
</dbReference>
<dbReference type="OrthoDB" id="1934152at2"/>
<reference evidence="10" key="1">
    <citation type="submission" date="2016-10" db="EMBL/GenBank/DDBJ databases">
        <authorList>
            <person name="Varghese N."/>
            <person name="Submissions S."/>
        </authorList>
    </citation>
    <scope>NUCLEOTIDE SEQUENCE [LARGE SCALE GENOMIC DNA]</scope>
    <source>
        <strain evidence="10">P18</strain>
    </source>
</reference>
<keyword evidence="10" id="KW-1185">Reference proteome</keyword>
<evidence type="ECO:0000256" key="5">
    <source>
        <dbReference type="ARBA" id="ARBA00024867"/>
    </source>
</evidence>
<dbReference type="PROSITE" id="PS50110">
    <property type="entry name" value="RESPONSE_REGULATORY"/>
    <property type="match status" value="1"/>
</dbReference>
<dbReference type="PANTHER" id="PTHR43280">
    <property type="entry name" value="ARAC-FAMILY TRANSCRIPTIONAL REGULATOR"/>
    <property type="match status" value="1"/>
</dbReference>
<protein>
    <recommendedName>
        <fullName evidence="1">Stage 0 sporulation protein A homolog</fullName>
    </recommendedName>
</protein>
<feature type="domain" description="HTH araC/xylS-type" evidence="7">
    <location>
        <begin position="153"/>
        <end position="250"/>
    </location>
</feature>
<dbReference type="SUPFAM" id="SSF52172">
    <property type="entry name" value="CheY-like"/>
    <property type="match status" value="1"/>
</dbReference>
<dbReference type="GO" id="GO:0003700">
    <property type="term" value="F:DNA-binding transcription factor activity"/>
    <property type="evidence" value="ECO:0007669"/>
    <property type="project" value="InterPro"/>
</dbReference>
<dbReference type="SUPFAM" id="SSF46689">
    <property type="entry name" value="Homeodomain-like"/>
    <property type="match status" value="2"/>
</dbReference>
<evidence type="ECO:0000313" key="9">
    <source>
        <dbReference type="EMBL" id="SFP63427.1"/>
    </source>
</evidence>
<dbReference type="Proteomes" id="UP000182624">
    <property type="component" value="Unassembled WGS sequence"/>
</dbReference>
<evidence type="ECO:0000256" key="3">
    <source>
        <dbReference type="ARBA" id="ARBA00023125"/>
    </source>
</evidence>
<feature type="modified residue" description="4-aspartylphosphate" evidence="6">
    <location>
        <position position="58"/>
    </location>
</feature>
<evidence type="ECO:0000256" key="2">
    <source>
        <dbReference type="ARBA" id="ARBA00023015"/>
    </source>
</evidence>
<name>A0A1I5RYD7_9FIRM</name>
<evidence type="ECO:0000259" key="7">
    <source>
        <dbReference type="PROSITE" id="PS01124"/>
    </source>
</evidence>
<dbReference type="PANTHER" id="PTHR43280:SF2">
    <property type="entry name" value="HTH-TYPE TRANSCRIPTIONAL REGULATOR EXSA"/>
    <property type="match status" value="1"/>
</dbReference>
<dbReference type="EMBL" id="FOXO01000005">
    <property type="protein sequence ID" value="SFP63427.1"/>
    <property type="molecule type" value="Genomic_DNA"/>
</dbReference>
<proteinExistence type="predicted"/>
<dbReference type="RefSeq" id="WP_074884889.1">
    <property type="nucleotide sequence ID" value="NZ_FOXO01000005.1"/>
</dbReference>
<dbReference type="Pfam" id="PF00072">
    <property type="entry name" value="Response_reg"/>
    <property type="match status" value="1"/>
</dbReference>
<evidence type="ECO:0000313" key="10">
    <source>
        <dbReference type="Proteomes" id="UP000182624"/>
    </source>
</evidence>
<gene>
    <name evidence="9" type="ORF">SAMN04487928_10524</name>
</gene>
<dbReference type="AlphaFoldDB" id="A0A1I5RYD7"/>
<accession>A0A1I5RYD7</accession>
<comment type="function">
    <text evidence="5">May play the central regulatory role in sporulation. It may be an element of the effector pathway responsible for the activation of sporulation genes in response to nutritional stress. Spo0A may act in concert with spo0H (a sigma factor) to control the expression of some genes that are critical to the sporulation process.</text>
</comment>
<organism evidence="9 10">
    <name type="scientific">Butyrivibrio proteoclasticus</name>
    <dbReference type="NCBI Taxonomy" id="43305"/>
    <lineage>
        <taxon>Bacteria</taxon>
        <taxon>Bacillati</taxon>
        <taxon>Bacillota</taxon>
        <taxon>Clostridia</taxon>
        <taxon>Lachnospirales</taxon>
        <taxon>Lachnospiraceae</taxon>
        <taxon>Butyrivibrio</taxon>
    </lineage>
</organism>
<dbReference type="PRINTS" id="PR00032">
    <property type="entry name" value="HTHARAC"/>
</dbReference>
<dbReference type="Gene3D" id="3.40.50.2300">
    <property type="match status" value="1"/>
</dbReference>
<keyword evidence="2" id="KW-0805">Transcription regulation</keyword>
<sequence length="260" mass="29758">MGLYKIVVADDESKIREGLVNLFPWNNLGFEVVADFSNGHEVLDYLDMHKDVDVVLTDIQMPDINGIELSEALLEKDIRVIFFSSYQDFAYAKAAITNHVFEYLTKPIKYEDLVSCFNKLRTVLDKEAESKVFSSQKTEASFAPSTDKIDLVKKVLKYIENNYRKCSLEEAAGDVFMSPSYLSTVFSKETGITFSEYLQKVRMEHACDMLKDPSVKQYQIASLVGYDNPKNFSRAFKAYFGISPQDYRARHFSKTEDSPL</sequence>
<evidence type="ECO:0000256" key="4">
    <source>
        <dbReference type="ARBA" id="ARBA00023163"/>
    </source>
</evidence>